<dbReference type="InterPro" id="IPR012001">
    <property type="entry name" value="Thiamin_PyroP_enz_TPP-bd_dom"/>
</dbReference>
<dbReference type="Gene3D" id="3.40.50.1220">
    <property type="entry name" value="TPP-binding domain"/>
    <property type="match status" value="1"/>
</dbReference>
<evidence type="ECO:0000259" key="5">
    <source>
        <dbReference type="Pfam" id="PF02775"/>
    </source>
</evidence>
<gene>
    <name evidence="7" type="ORF">F4148_07935</name>
</gene>
<dbReference type="GO" id="GO:0003984">
    <property type="term" value="F:acetolactate synthase activity"/>
    <property type="evidence" value="ECO:0007669"/>
    <property type="project" value="TreeGrafter"/>
</dbReference>
<feature type="domain" description="Thiamine pyrophosphate enzyme N-terminal TPP-binding" evidence="6">
    <location>
        <begin position="4"/>
        <end position="122"/>
    </location>
</feature>
<dbReference type="Pfam" id="PF02776">
    <property type="entry name" value="TPP_enzyme_N"/>
    <property type="match status" value="1"/>
</dbReference>
<dbReference type="GO" id="GO:0009097">
    <property type="term" value="P:isoleucine biosynthetic process"/>
    <property type="evidence" value="ECO:0007669"/>
    <property type="project" value="TreeGrafter"/>
</dbReference>
<dbReference type="InterPro" id="IPR045229">
    <property type="entry name" value="TPP_enz"/>
</dbReference>
<dbReference type="Pfam" id="PF02775">
    <property type="entry name" value="TPP_enzyme_C"/>
    <property type="match status" value="1"/>
</dbReference>
<comment type="similarity">
    <text evidence="1 3">Belongs to the TPP enzyme family.</text>
</comment>
<protein>
    <submittedName>
        <fullName evidence="7">Thiamine pyrophosphate-binding protein</fullName>
    </submittedName>
</protein>
<feature type="domain" description="Thiamine pyrophosphate enzyme TPP-binding" evidence="5">
    <location>
        <begin position="398"/>
        <end position="545"/>
    </location>
</feature>
<sequence>MARMTAARALVESLRAQRVDTIFGIISSHTMEIFDALYDHQDAIRFISTRHEQAAAMMADGYARVTGKPGVCLTSTGPGAANSMGGLGEAYDASSPVLTITSTAEEQLYERGLGTMHETKNQLDMLATVTQRSVHISCPEEAPEQVEEAFELFQGARQRPIAIEIPSDVQAQEAEMTVPGPVRVAAPAADPAAVEAAAEILSAGRRVGVMAGAGVHRSGACRELTRLAERLGAPVFTTANGKGAIPEDHPLSLGMYGGEYNFPPGGLEDPRQTFANSLDVVLVTGSSLSYFRAKSQGLRQPPQLIHLDIDATPMDKWYETTVRLVGDARIVLKELNAALENKPGPGQTAGKKDGSYAEEVRAVREKIRAYKRKTMPNETRIMEAIRAVAARDAVFVGDVGICNHRGANYCLDICEERSYLIPAWGGLGFGLPAAAGAKAGVPERQVICITGDGGFQFNIQELGTCLQYGLRPVVMVFNDDAWGLLRHYQQSRGSGRFIASDLRNPDFTRLAESYGACGVQVTSLPETVQALERALEAETVTVIDVKTPHGFANFE</sequence>
<organism evidence="7">
    <name type="scientific">Caldilineaceae bacterium SB0675_bin_29</name>
    <dbReference type="NCBI Taxonomy" id="2605266"/>
    <lineage>
        <taxon>Bacteria</taxon>
        <taxon>Bacillati</taxon>
        <taxon>Chloroflexota</taxon>
        <taxon>Caldilineae</taxon>
        <taxon>Caldilineales</taxon>
        <taxon>Caldilineaceae</taxon>
    </lineage>
</organism>
<dbReference type="Pfam" id="PF00205">
    <property type="entry name" value="TPP_enzyme_M"/>
    <property type="match status" value="1"/>
</dbReference>
<dbReference type="CDD" id="cd07035">
    <property type="entry name" value="TPP_PYR_POX_like"/>
    <property type="match status" value="1"/>
</dbReference>
<comment type="caution">
    <text evidence="7">The sequence shown here is derived from an EMBL/GenBank/DDBJ whole genome shotgun (WGS) entry which is preliminary data.</text>
</comment>
<dbReference type="InterPro" id="IPR029035">
    <property type="entry name" value="DHS-like_NAD/FAD-binding_dom"/>
</dbReference>
<dbReference type="SUPFAM" id="SSF52518">
    <property type="entry name" value="Thiamin diphosphate-binding fold (THDP-binding)"/>
    <property type="match status" value="2"/>
</dbReference>
<keyword evidence="2 3" id="KW-0786">Thiamine pyrophosphate</keyword>
<name>A0A6B1G6E5_9CHLR</name>
<dbReference type="GO" id="GO:0050660">
    <property type="term" value="F:flavin adenine dinucleotide binding"/>
    <property type="evidence" value="ECO:0007669"/>
    <property type="project" value="TreeGrafter"/>
</dbReference>
<evidence type="ECO:0000256" key="1">
    <source>
        <dbReference type="ARBA" id="ARBA00007812"/>
    </source>
</evidence>
<evidence type="ECO:0000259" key="6">
    <source>
        <dbReference type="Pfam" id="PF02776"/>
    </source>
</evidence>
<dbReference type="InterPro" id="IPR012000">
    <property type="entry name" value="Thiamin_PyroP_enz_cen_dom"/>
</dbReference>
<reference evidence="7" key="1">
    <citation type="submission" date="2019-09" db="EMBL/GenBank/DDBJ databases">
        <title>Characterisation of the sponge microbiome using genome-centric metagenomics.</title>
        <authorList>
            <person name="Engelberts J.P."/>
            <person name="Robbins S.J."/>
            <person name="De Goeij J.M."/>
            <person name="Aranda M."/>
            <person name="Bell S.C."/>
            <person name="Webster N.S."/>
        </authorList>
    </citation>
    <scope>NUCLEOTIDE SEQUENCE</scope>
    <source>
        <strain evidence="7">SB0675_bin_29</strain>
    </source>
</reference>
<dbReference type="GO" id="GO:0009099">
    <property type="term" value="P:L-valine biosynthetic process"/>
    <property type="evidence" value="ECO:0007669"/>
    <property type="project" value="TreeGrafter"/>
</dbReference>
<dbReference type="CDD" id="cd00568">
    <property type="entry name" value="TPP_enzymes"/>
    <property type="match status" value="1"/>
</dbReference>
<evidence type="ECO:0000256" key="2">
    <source>
        <dbReference type="ARBA" id="ARBA00023052"/>
    </source>
</evidence>
<dbReference type="InterPro" id="IPR011766">
    <property type="entry name" value="TPP_enzyme_TPP-bd"/>
</dbReference>
<dbReference type="EMBL" id="VYDA01000299">
    <property type="protein sequence ID" value="MYH61684.1"/>
    <property type="molecule type" value="Genomic_DNA"/>
</dbReference>
<dbReference type="PANTHER" id="PTHR18968:SF167">
    <property type="entry name" value="ACETOLACTATE SYNTHASE LARGE SUBUNIT ILVB2-RELATED"/>
    <property type="match status" value="1"/>
</dbReference>
<dbReference type="GO" id="GO:0005948">
    <property type="term" value="C:acetolactate synthase complex"/>
    <property type="evidence" value="ECO:0007669"/>
    <property type="project" value="TreeGrafter"/>
</dbReference>
<accession>A0A6B1G6E5</accession>
<dbReference type="SUPFAM" id="SSF52467">
    <property type="entry name" value="DHS-like NAD/FAD-binding domain"/>
    <property type="match status" value="1"/>
</dbReference>
<dbReference type="Gene3D" id="3.40.50.970">
    <property type="match status" value="2"/>
</dbReference>
<dbReference type="GO" id="GO:0000287">
    <property type="term" value="F:magnesium ion binding"/>
    <property type="evidence" value="ECO:0007669"/>
    <property type="project" value="InterPro"/>
</dbReference>
<feature type="domain" description="Thiamine pyrophosphate enzyme central" evidence="4">
    <location>
        <begin position="194"/>
        <end position="335"/>
    </location>
</feature>
<evidence type="ECO:0000259" key="4">
    <source>
        <dbReference type="Pfam" id="PF00205"/>
    </source>
</evidence>
<dbReference type="PANTHER" id="PTHR18968">
    <property type="entry name" value="THIAMINE PYROPHOSPHATE ENZYMES"/>
    <property type="match status" value="1"/>
</dbReference>
<dbReference type="GO" id="GO:0030976">
    <property type="term" value="F:thiamine pyrophosphate binding"/>
    <property type="evidence" value="ECO:0007669"/>
    <property type="project" value="InterPro"/>
</dbReference>
<dbReference type="AlphaFoldDB" id="A0A6B1G6E5"/>
<evidence type="ECO:0000256" key="3">
    <source>
        <dbReference type="RuleBase" id="RU362132"/>
    </source>
</evidence>
<evidence type="ECO:0000313" key="7">
    <source>
        <dbReference type="EMBL" id="MYH61684.1"/>
    </source>
</evidence>
<proteinExistence type="inferred from homology"/>
<dbReference type="InterPro" id="IPR029061">
    <property type="entry name" value="THDP-binding"/>
</dbReference>